<organism evidence="1 2">
    <name type="scientific">Fusarium oxysporum f. sp. lycopersici (strain 4287 / CBS 123668 / FGSC 9935 / NRRL 34936)</name>
    <name type="common">Fusarium vascular wilt of tomato</name>
    <dbReference type="NCBI Taxonomy" id="426428"/>
    <lineage>
        <taxon>Eukaryota</taxon>
        <taxon>Fungi</taxon>
        <taxon>Dikarya</taxon>
        <taxon>Ascomycota</taxon>
        <taxon>Pezizomycotina</taxon>
        <taxon>Sordariomycetes</taxon>
        <taxon>Hypocreomycetidae</taxon>
        <taxon>Hypocreales</taxon>
        <taxon>Nectriaceae</taxon>
        <taxon>Fusarium</taxon>
        <taxon>Fusarium oxysporum species complex</taxon>
    </lineage>
</organism>
<dbReference type="Proteomes" id="UP000009097">
    <property type="component" value="Unassembled WGS sequence"/>
</dbReference>
<dbReference type="EMBL" id="DS231732">
    <property type="protein sequence ID" value="KNB19412.1"/>
    <property type="molecule type" value="Genomic_DNA"/>
</dbReference>
<dbReference type="Gene3D" id="3.40.50.1820">
    <property type="entry name" value="alpha/beta hydrolase"/>
    <property type="match status" value="1"/>
</dbReference>
<gene>
    <name evidence="1" type="ORF">FOXG_16697</name>
</gene>
<dbReference type="RefSeq" id="XP_018257457.1">
    <property type="nucleotide sequence ID" value="XM_018396717.1"/>
</dbReference>
<proteinExistence type="predicted"/>
<dbReference type="PANTHER" id="PTHR42044">
    <property type="entry name" value="DUF676 DOMAIN-CONTAINING PROTEIN-RELATED"/>
    <property type="match status" value="1"/>
</dbReference>
<dbReference type="KEGG" id="fox:FOXG_16697"/>
<dbReference type="AlphaFoldDB" id="A0A0J9WVE9"/>
<evidence type="ECO:0000313" key="1">
    <source>
        <dbReference type="EMBL" id="KNB19412.1"/>
    </source>
</evidence>
<reference evidence="1" key="1">
    <citation type="submission" date="2007-04" db="EMBL/GenBank/DDBJ databases">
        <authorList>
            <consortium name="The Broad Institute Genome Sequencing Platform"/>
            <person name="Birren B."/>
            <person name="Lander E."/>
            <person name="Galagan J."/>
            <person name="Nusbaum C."/>
            <person name="Devon K."/>
            <person name="Ma L.-J."/>
            <person name="Jaffe D."/>
            <person name="Butler J."/>
            <person name="Alvarez P."/>
            <person name="Gnerre S."/>
            <person name="Grabherr M."/>
            <person name="Kleber M."/>
            <person name="Mauceli E."/>
            <person name="Brockman W."/>
            <person name="MacCallum I.A."/>
            <person name="Young S."/>
            <person name="LaButti K."/>
            <person name="DeCaprio D."/>
            <person name="Crawford M."/>
            <person name="Koehrsen M."/>
            <person name="Engels R."/>
            <person name="Montgomery P."/>
            <person name="Pearson M."/>
            <person name="Howarth C."/>
            <person name="Larson L."/>
            <person name="White J."/>
            <person name="O'Leary S."/>
            <person name="Kodira C."/>
            <person name="Zeng Q."/>
            <person name="Yandava C."/>
            <person name="Alvarado L."/>
            <person name="Kistler C."/>
            <person name="Shim W.-B."/>
            <person name="Kang S."/>
            <person name="Woloshuk C."/>
        </authorList>
    </citation>
    <scope>NUCLEOTIDE SEQUENCE</scope>
    <source>
        <strain evidence="1">4287</strain>
    </source>
</reference>
<reference evidence="1" key="2">
    <citation type="journal article" date="2010" name="Nature">
        <title>Comparative genomics reveals mobile pathogenicity chromosomes in Fusarium.</title>
        <authorList>
            <person name="Ma L.J."/>
            <person name="van der Does H.C."/>
            <person name="Borkovich K.A."/>
            <person name="Coleman J.J."/>
            <person name="Daboussi M.J."/>
            <person name="Di Pietro A."/>
            <person name="Dufresne M."/>
            <person name="Freitag M."/>
            <person name="Grabherr M."/>
            <person name="Henrissat B."/>
            <person name="Houterman P.M."/>
            <person name="Kang S."/>
            <person name="Shim W.B."/>
            <person name="Woloshuk C."/>
            <person name="Xie X."/>
            <person name="Xu J.R."/>
            <person name="Antoniw J."/>
            <person name="Baker S.E."/>
            <person name="Bluhm B.H."/>
            <person name="Breakspear A."/>
            <person name="Brown D.W."/>
            <person name="Butchko R.A."/>
            <person name="Chapman S."/>
            <person name="Coulson R."/>
            <person name="Coutinho P.M."/>
            <person name="Danchin E.G."/>
            <person name="Diener A."/>
            <person name="Gale L.R."/>
            <person name="Gardiner D.M."/>
            <person name="Goff S."/>
            <person name="Hammond-Kosack K.E."/>
            <person name="Hilburn K."/>
            <person name="Hua-Van A."/>
            <person name="Jonkers W."/>
            <person name="Kazan K."/>
            <person name="Kodira C.D."/>
            <person name="Koehrsen M."/>
            <person name="Kumar L."/>
            <person name="Lee Y.H."/>
            <person name="Li L."/>
            <person name="Manners J.M."/>
            <person name="Miranda-Saavedra D."/>
            <person name="Mukherjee M."/>
            <person name="Park G."/>
            <person name="Park J."/>
            <person name="Park S.Y."/>
            <person name="Proctor R.H."/>
            <person name="Regev A."/>
            <person name="Ruiz-Roldan M.C."/>
            <person name="Sain D."/>
            <person name="Sakthikumar S."/>
            <person name="Sykes S."/>
            <person name="Schwartz D.C."/>
            <person name="Turgeon B.G."/>
            <person name="Wapinski I."/>
            <person name="Yoder O."/>
            <person name="Young S."/>
            <person name="Zeng Q."/>
            <person name="Zhou S."/>
            <person name="Galagan J."/>
            <person name="Cuomo C.A."/>
            <person name="Kistler H.C."/>
            <person name="Rep M."/>
        </authorList>
    </citation>
    <scope>NUCLEOTIDE SEQUENCE [LARGE SCALE GENOMIC DNA]</scope>
    <source>
        <strain evidence="1">4287</strain>
    </source>
</reference>
<dbReference type="GeneID" id="28957533"/>
<name>A0A0J9WVE9_FUSO4</name>
<sequence>MTSKIRPALLTLGSYIAGTFLTLAIKVFVAAGDTQVVDAILQAINRSLEAMTQSLSGAALIWRAIFTNGVNKPSLNFILNHLPELGQFLYDLIRPGSVLGRFPSTDGATETLDAEFPGIDNPYNELDLWLPENRNAVVCQAQRVTLTIVAILKMGRGKMPNGLDDVQLNVSLRSDFDANANPPSPTYISALHGGPPSPPNEKWLFINGIANEFFWFQRSCDKIRDTFNREVTGVYNRSDGILWDFIECCGERRDGEPNTLIERTQSSKAAQEALEQELRAALWPAAGKVPGKVVMIAHSQGCLVLRLALQTLATETPKGSPQRRIIKERLRIFTFGNPSIDWKVIDGTEQPLSKYVHTTEHFANETDFVAMLGVVMHRDDKGSGYDPNMVFYSKTGKAHLFGAHYSLGVNAYHGGEKSQLLKAVNGTEIA</sequence>
<dbReference type="InterPro" id="IPR029058">
    <property type="entry name" value="AB_hydrolase_fold"/>
</dbReference>
<dbReference type="OrthoDB" id="202545at2759"/>
<accession>A0A0J9WVE9</accession>
<protein>
    <recommendedName>
        <fullName evidence="3">DUF676 domain-containing protein</fullName>
    </recommendedName>
</protein>
<dbReference type="VEuPathDB" id="FungiDB:FOXG_16697"/>
<evidence type="ECO:0008006" key="3">
    <source>
        <dbReference type="Google" id="ProtNLM"/>
    </source>
</evidence>
<dbReference type="PANTHER" id="PTHR42044:SF2">
    <property type="entry name" value="DUF676 DOMAIN-CONTAINING PROTEIN"/>
    <property type="match status" value="1"/>
</dbReference>
<evidence type="ECO:0000313" key="2">
    <source>
        <dbReference type="Proteomes" id="UP000009097"/>
    </source>
</evidence>